<name>D2VQI8_NAEGR</name>
<dbReference type="KEGG" id="ngr:NAEGRDRAFT_71240"/>
<dbReference type="GO" id="GO:0002161">
    <property type="term" value="F:aminoacyl-tRNA deacylase activity"/>
    <property type="evidence" value="ECO:0007669"/>
    <property type="project" value="InterPro"/>
</dbReference>
<dbReference type="Gene3D" id="3.90.960.10">
    <property type="entry name" value="YbaK/aminoacyl-tRNA synthetase-associated domain"/>
    <property type="match status" value="1"/>
</dbReference>
<dbReference type="InterPro" id="IPR036754">
    <property type="entry name" value="YbaK/aa-tRNA-synt-asso_dom_sf"/>
</dbReference>
<proteinExistence type="predicted"/>
<protein>
    <submittedName>
        <fullName evidence="3">Predicted protein</fullName>
    </submittedName>
</protein>
<dbReference type="CDD" id="cd04332">
    <property type="entry name" value="YbaK_like"/>
    <property type="match status" value="1"/>
</dbReference>
<feature type="domain" description="YbaK/aminoacyl-tRNA synthetase-associated" evidence="2">
    <location>
        <begin position="127"/>
        <end position="256"/>
    </location>
</feature>
<keyword evidence="4" id="KW-1185">Reference proteome</keyword>
<accession>D2VQI8</accession>
<evidence type="ECO:0000313" key="4">
    <source>
        <dbReference type="Proteomes" id="UP000006671"/>
    </source>
</evidence>
<sequence length="275" mass="31291">MENRLEELAKRFGNIENSLNQLQQQLNGISKKKSEQVTTSLSSSSTTITTSESSSSALASTIIENPNAIIHESNFDREEPNDTELIKIVKKQVQKLGFKFANFSQVPKDYYSRPLEARRDLLQTASMHQLCKSLILENSKCVLSDCSVRTNSKYYCVIVQYSAKFNSKKLTKYVRELNQGKLGKKQFVFSLTDAPKAFELTGYEFNGVSPVALPEKENINIPIVLDKKIVDEHKQFWIGGGSEDWKILFNTDEFIKIYNPFVTSITYEGNEIDEE</sequence>
<dbReference type="SUPFAM" id="SSF55826">
    <property type="entry name" value="YbaK/ProRS associated domain"/>
    <property type="match status" value="1"/>
</dbReference>
<dbReference type="Proteomes" id="UP000006671">
    <property type="component" value="Unassembled WGS sequence"/>
</dbReference>
<gene>
    <name evidence="3" type="ORF">NAEGRDRAFT_71240</name>
</gene>
<dbReference type="PANTHER" id="PTHR30411">
    <property type="entry name" value="CYTOPLASMIC PROTEIN"/>
    <property type="match status" value="1"/>
</dbReference>
<dbReference type="RefSeq" id="XP_002673622.1">
    <property type="nucleotide sequence ID" value="XM_002673576.1"/>
</dbReference>
<dbReference type="eggNOG" id="ENOG502QTG1">
    <property type="taxonomic scope" value="Eukaryota"/>
</dbReference>
<dbReference type="OMA" id="MENTHCT"/>
<dbReference type="VEuPathDB" id="AmoebaDB:NAEGRDRAFT_71240"/>
<reference evidence="3 4" key="1">
    <citation type="journal article" date="2010" name="Cell">
        <title>The genome of Naegleria gruberi illuminates early eukaryotic versatility.</title>
        <authorList>
            <person name="Fritz-Laylin L.K."/>
            <person name="Prochnik S.E."/>
            <person name="Ginger M.L."/>
            <person name="Dacks J.B."/>
            <person name="Carpenter M.L."/>
            <person name="Field M.C."/>
            <person name="Kuo A."/>
            <person name="Paredez A."/>
            <person name="Chapman J."/>
            <person name="Pham J."/>
            <person name="Shu S."/>
            <person name="Neupane R."/>
            <person name="Cipriano M."/>
            <person name="Mancuso J."/>
            <person name="Tu H."/>
            <person name="Salamov A."/>
            <person name="Lindquist E."/>
            <person name="Shapiro H."/>
            <person name="Lucas S."/>
            <person name="Grigoriev I.V."/>
            <person name="Cande W.Z."/>
            <person name="Fulton C."/>
            <person name="Rokhsar D.S."/>
            <person name="Dawson S.C."/>
        </authorList>
    </citation>
    <scope>NUCLEOTIDE SEQUENCE [LARGE SCALE GENOMIC DNA]</scope>
    <source>
        <strain evidence="3 4">NEG-M</strain>
    </source>
</reference>
<organism evidence="4">
    <name type="scientific">Naegleria gruberi</name>
    <name type="common">Amoeba</name>
    <dbReference type="NCBI Taxonomy" id="5762"/>
    <lineage>
        <taxon>Eukaryota</taxon>
        <taxon>Discoba</taxon>
        <taxon>Heterolobosea</taxon>
        <taxon>Tetramitia</taxon>
        <taxon>Eutetramitia</taxon>
        <taxon>Vahlkampfiidae</taxon>
        <taxon>Naegleria</taxon>
    </lineage>
</organism>
<dbReference type="PANTHER" id="PTHR30411:SF4">
    <property type="entry name" value="YBAK_AMINOACYL-TRNA SYNTHETASE-ASSOCIATED DOMAIN-CONTAINING PROTEIN"/>
    <property type="match status" value="1"/>
</dbReference>
<dbReference type="Pfam" id="PF04073">
    <property type="entry name" value="tRNA_edit"/>
    <property type="match status" value="1"/>
</dbReference>
<dbReference type="InterPro" id="IPR007214">
    <property type="entry name" value="YbaK/aa-tRNA-synth-assoc-dom"/>
</dbReference>
<evidence type="ECO:0000313" key="3">
    <source>
        <dbReference type="EMBL" id="EFC40878.1"/>
    </source>
</evidence>
<dbReference type="EMBL" id="GG738889">
    <property type="protein sequence ID" value="EFC40878.1"/>
    <property type="molecule type" value="Genomic_DNA"/>
</dbReference>
<evidence type="ECO:0000259" key="2">
    <source>
        <dbReference type="Pfam" id="PF04073"/>
    </source>
</evidence>
<evidence type="ECO:0000256" key="1">
    <source>
        <dbReference type="SAM" id="Coils"/>
    </source>
</evidence>
<dbReference type="OrthoDB" id="1058301at2759"/>
<dbReference type="InParanoid" id="D2VQI8"/>
<feature type="coiled-coil region" evidence="1">
    <location>
        <begin position="5"/>
        <end position="32"/>
    </location>
</feature>
<dbReference type="AlphaFoldDB" id="D2VQI8"/>
<dbReference type="GeneID" id="8855892"/>
<keyword evidence="1" id="KW-0175">Coiled coil</keyword>